<keyword evidence="2" id="KW-1185">Reference proteome</keyword>
<accession>A0A076YNS1</accession>
<reference evidence="1 2" key="1">
    <citation type="submission" date="2014-07" db="EMBL/GenBank/DDBJ databases">
        <title>Isolation and characterization of Rhizobium leguminosarum phages from western Canadian soils and complete genome sequences of rhizobiophages vB_RleS_L338C and vB_RleM_P10VF.</title>
        <authorList>
            <person name="Restrepo-Cordoba M."/>
            <person name="Halmillawewa A.P."/>
            <person name="Perry B."/>
            <person name="Hynes M.F."/>
            <person name="Yost C.K."/>
        </authorList>
    </citation>
    <scope>NUCLEOTIDE SEQUENCE [LARGE SCALE GENOMIC DNA]</scope>
</reference>
<dbReference type="RefSeq" id="YP_009099990.1">
    <property type="nucleotide sequence ID" value="NC_025429.1"/>
</dbReference>
<evidence type="ECO:0000313" key="2">
    <source>
        <dbReference type="Proteomes" id="UP000204140"/>
    </source>
</evidence>
<dbReference type="EMBL" id="KM199770">
    <property type="protein sequence ID" value="AIK68464.1"/>
    <property type="molecule type" value="Genomic_DNA"/>
</dbReference>
<dbReference type="GeneID" id="22109800"/>
<sequence length="87" mass="10078">MYKILMYVKLGPPFEYYFNSIGQLFDSIAATWPERHQADRPTIIGKGSHSLNYWIRDFVDGEIKIIGEVIWLAAELGTRETVLKKET</sequence>
<protein>
    <submittedName>
        <fullName evidence="1">Uncharacterized protein</fullName>
    </submittedName>
</protein>
<dbReference type="Proteomes" id="UP000204140">
    <property type="component" value="Segment"/>
</dbReference>
<proteinExistence type="predicted"/>
<evidence type="ECO:0000313" key="1">
    <source>
        <dbReference type="EMBL" id="AIK68464.1"/>
    </source>
</evidence>
<dbReference type="KEGG" id="vg:22109800"/>
<organism evidence="1 2">
    <name type="scientific">Rhizobium phage vB_RleM_P10VF</name>
    <dbReference type="NCBI Taxonomy" id="1527770"/>
    <lineage>
        <taxon>Viruses</taxon>
        <taxon>Duplodnaviria</taxon>
        <taxon>Heunggongvirae</taxon>
        <taxon>Uroviricota</taxon>
        <taxon>Caudoviricetes</taxon>
        <taxon>Pootjesviridae</taxon>
        <taxon>Innesvirus</taxon>
        <taxon>Innesvirus P10VF</taxon>
    </lineage>
</organism>
<name>A0A076YNS1_9CAUD</name>
<gene>
    <name evidence="1" type="ORF">P10VF_251</name>
</gene>